<evidence type="ECO:0000313" key="3">
    <source>
        <dbReference type="Proteomes" id="UP000178092"/>
    </source>
</evidence>
<sequence length="459" mass="46527">MGLVVDGGAVVTGALDVGGLMNIRGDTITQRLFANQKIVGFNSITAYGYLGARSHIVLQERGTPPSPEAFTEDFGISDFGMLYVSSSDSKLYFVDDSGSSIALGAGGGGGGGTGDITNVIAGNGLVNGGSSGDVTLDVGAGTGISVAADAISVNYGNTSTTAVQGDKQLTINTSGILTGGGTIILGDGGTFSLSAAETDAIALAKIGMLTSTKWCTTDGTKINCTSDAPGGGGGGFANPATTDLDMGGKKIFNAESVQQNGGTTFPGPGSAPDCDASNRGRTWLLQGGSGVEDGYYICKKRTDGTYGWTALGSPNLIELKAWDLAFSVLQDGQWHDPVVTDDRGFSSVVPISFTVPADAKSWSCSFEAQHTRYWYFDNFCSSGYAQLICEGGPNVGVGFSGSAGGNGQEGAAVFKSIQQTGTGVSKNCSIQVRSCGGASSDNAGTSQKSAGACYYVKAQ</sequence>
<dbReference type="Proteomes" id="UP000178092">
    <property type="component" value="Unassembled WGS sequence"/>
</dbReference>
<organism evidence="2 3">
    <name type="scientific">Candidatus Wildermuthbacteria bacterium RIFCSPHIGHO2_02_FULL_45_25</name>
    <dbReference type="NCBI Taxonomy" id="1802450"/>
    <lineage>
        <taxon>Bacteria</taxon>
        <taxon>Candidatus Wildermuthiibacteriota</taxon>
    </lineage>
</organism>
<dbReference type="AlphaFoldDB" id="A0A1G2R2M6"/>
<proteinExistence type="predicted"/>
<gene>
    <name evidence="2" type="ORF">A3C04_04170</name>
</gene>
<dbReference type="EMBL" id="MHTV01000032">
    <property type="protein sequence ID" value="OHA66502.1"/>
    <property type="molecule type" value="Genomic_DNA"/>
</dbReference>
<protein>
    <submittedName>
        <fullName evidence="2">Uncharacterized protein</fullName>
    </submittedName>
</protein>
<evidence type="ECO:0000313" key="2">
    <source>
        <dbReference type="EMBL" id="OHA66502.1"/>
    </source>
</evidence>
<evidence type="ECO:0000256" key="1">
    <source>
        <dbReference type="SAM" id="MobiDB-lite"/>
    </source>
</evidence>
<comment type="caution">
    <text evidence="2">The sequence shown here is derived from an EMBL/GenBank/DDBJ whole genome shotgun (WGS) entry which is preliminary data.</text>
</comment>
<accession>A0A1G2R2M6</accession>
<reference evidence="2 3" key="1">
    <citation type="journal article" date="2016" name="Nat. Commun.">
        <title>Thousands of microbial genomes shed light on interconnected biogeochemical processes in an aquifer system.</title>
        <authorList>
            <person name="Anantharaman K."/>
            <person name="Brown C.T."/>
            <person name="Hug L.A."/>
            <person name="Sharon I."/>
            <person name="Castelle C.J."/>
            <person name="Probst A.J."/>
            <person name="Thomas B.C."/>
            <person name="Singh A."/>
            <person name="Wilkins M.J."/>
            <person name="Karaoz U."/>
            <person name="Brodie E.L."/>
            <person name="Williams K.H."/>
            <person name="Hubbard S.S."/>
            <person name="Banfield J.F."/>
        </authorList>
    </citation>
    <scope>NUCLEOTIDE SEQUENCE [LARGE SCALE GENOMIC DNA]</scope>
</reference>
<feature type="region of interest" description="Disordered" evidence="1">
    <location>
        <begin position="259"/>
        <end position="278"/>
    </location>
</feature>
<name>A0A1G2R2M6_9BACT</name>